<dbReference type="PANTHER" id="PTHR23308">
    <property type="entry name" value="NUCLEAR INHIBITOR OF PROTEIN PHOSPHATASE-1"/>
    <property type="match status" value="1"/>
</dbReference>
<name>A0A9D4TGS1_CHLVU</name>
<dbReference type="AlphaFoldDB" id="A0A9D4TGS1"/>
<gene>
    <name evidence="2" type="ORF">D9Q98_008461</name>
</gene>
<evidence type="ECO:0000313" key="2">
    <source>
        <dbReference type="EMBL" id="KAI3425083.1"/>
    </source>
</evidence>
<dbReference type="InterPro" id="IPR050923">
    <property type="entry name" value="Cell_Proc_Reg/RNA_Proc"/>
</dbReference>
<sequence length="163" mass="17874">MSPAAADVAPPALLRLHVVEGPQAGKQLEKKGLALRVGRTTKSPFYLKDPAISEQHAEVAWQEGSWRLRDLGSTNGTTVNGKALAGEPSDWLALKDGDLIKFGTETVVRVEIAAVTSDSVTVEEFVTAECTQLEQRIRSRAEQLANQLRQEWQEQKQKLLIAS</sequence>
<proteinExistence type="predicted"/>
<dbReference type="SMART" id="SM00240">
    <property type="entry name" value="FHA"/>
    <property type="match status" value="1"/>
</dbReference>
<dbReference type="SUPFAM" id="SSF49879">
    <property type="entry name" value="SMAD/FHA domain"/>
    <property type="match status" value="1"/>
</dbReference>
<keyword evidence="3" id="KW-1185">Reference proteome</keyword>
<protein>
    <recommendedName>
        <fullName evidence="1">FHA domain-containing protein</fullName>
    </recommendedName>
</protein>
<organism evidence="2 3">
    <name type="scientific">Chlorella vulgaris</name>
    <name type="common">Green alga</name>
    <dbReference type="NCBI Taxonomy" id="3077"/>
    <lineage>
        <taxon>Eukaryota</taxon>
        <taxon>Viridiplantae</taxon>
        <taxon>Chlorophyta</taxon>
        <taxon>core chlorophytes</taxon>
        <taxon>Trebouxiophyceae</taxon>
        <taxon>Chlorellales</taxon>
        <taxon>Chlorellaceae</taxon>
        <taxon>Chlorella clade</taxon>
        <taxon>Chlorella</taxon>
    </lineage>
</organism>
<dbReference type="Pfam" id="PF00498">
    <property type="entry name" value="FHA"/>
    <property type="match status" value="1"/>
</dbReference>
<accession>A0A9D4TGS1</accession>
<dbReference type="InterPro" id="IPR000253">
    <property type="entry name" value="FHA_dom"/>
</dbReference>
<comment type="caution">
    <text evidence="2">The sequence shown here is derived from an EMBL/GenBank/DDBJ whole genome shotgun (WGS) entry which is preliminary data.</text>
</comment>
<dbReference type="PROSITE" id="PS50006">
    <property type="entry name" value="FHA_DOMAIN"/>
    <property type="match status" value="1"/>
</dbReference>
<dbReference type="InterPro" id="IPR008984">
    <property type="entry name" value="SMAD_FHA_dom_sf"/>
</dbReference>
<evidence type="ECO:0000259" key="1">
    <source>
        <dbReference type="PROSITE" id="PS50006"/>
    </source>
</evidence>
<evidence type="ECO:0000313" key="3">
    <source>
        <dbReference type="Proteomes" id="UP001055712"/>
    </source>
</evidence>
<reference evidence="2" key="1">
    <citation type="journal article" date="2019" name="Plant J.">
        <title>Chlorella vulgaris genome assembly and annotation reveals the molecular basis for metabolic acclimation to high light conditions.</title>
        <authorList>
            <person name="Cecchin M."/>
            <person name="Marcolungo L."/>
            <person name="Rossato M."/>
            <person name="Girolomoni L."/>
            <person name="Cosentino E."/>
            <person name="Cuine S."/>
            <person name="Li-Beisson Y."/>
            <person name="Delledonne M."/>
            <person name="Ballottari M."/>
        </authorList>
    </citation>
    <scope>NUCLEOTIDE SEQUENCE</scope>
    <source>
        <strain evidence="2">211/11P</strain>
    </source>
</reference>
<feature type="domain" description="FHA" evidence="1">
    <location>
        <begin position="35"/>
        <end position="84"/>
    </location>
</feature>
<dbReference type="OrthoDB" id="687730at2759"/>
<reference evidence="2" key="2">
    <citation type="submission" date="2020-11" db="EMBL/GenBank/DDBJ databases">
        <authorList>
            <person name="Cecchin M."/>
            <person name="Marcolungo L."/>
            <person name="Rossato M."/>
            <person name="Girolomoni L."/>
            <person name="Cosentino E."/>
            <person name="Cuine S."/>
            <person name="Li-Beisson Y."/>
            <person name="Delledonne M."/>
            <person name="Ballottari M."/>
        </authorList>
    </citation>
    <scope>NUCLEOTIDE SEQUENCE</scope>
    <source>
        <strain evidence="2">211/11P</strain>
        <tissue evidence="2">Whole cell</tissue>
    </source>
</reference>
<dbReference type="Proteomes" id="UP001055712">
    <property type="component" value="Unassembled WGS sequence"/>
</dbReference>
<dbReference type="Gene3D" id="2.60.200.20">
    <property type="match status" value="1"/>
</dbReference>
<dbReference type="EMBL" id="SIDB01000012">
    <property type="protein sequence ID" value="KAI3425083.1"/>
    <property type="molecule type" value="Genomic_DNA"/>
</dbReference>